<dbReference type="PANTHER" id="PTHR43918">
    <property type="entry name" value="ACETYLCHOLINESTERASE"/>
    <property type="match status" value="1"/>
</dbReference>
<dbReference type="PANTHER" id="PTHR43918:SF4">
    <property type="entry name" value="CARBOXYLIC ESTER HYDROLASE"/>
    <property type="match status" value="1"/>
</dbReference>
<name>A0ABT2G388_9BACT</name>
<comment type="caution">
    <text evidence="5">The sequence shown here is derived from an EMBL/GenBank/DDBJ whole genome shotgun (WGS) entry which is preliminary data.</text>
</comment>
<dbReference type="InterPro" id="IPR050654">
    <property type="entry name" value="AChE-related_enzymes"/>
</dbReference>
<dbReference type="PROSITE" id="PS00122">
    <property type="entry name" value="CARBOXYLESTERASE_B_1"/>
    <property type="match status" value="1"/>
</dbReference>
<gene>
    <name evidence="5" type="ORF">NY014_04780</name>
</gene>
<evidence type="ECO:0000256" key="2">
    <source>
        <dbReference type="ARBA" id="ARBA00022801"/>
    </source>
</evidence>
<organism evidence="5 6">
    <name type="scientific">Algoriphagus limi</name>
    <dbReference type="NCBI Taxonomy" id="2975273"/>
    <lineage>
        <taxon>Bacteria</taxon>
        <taxon>Pseudomonadati</taxon>
        <taxon>Bacteroidota</taxon>
        <taxon>Cytophagia</taxon>
        <taxon>Cytophagales</taxon>
        <taxon>Cyclobacteriaceae</taxon>
        <taxon>Algoriphagus</taxon>
    </lineage>
</organism>
<dbReference type="Gene3D" id="3.40.50.1820">
    <property type="entry name" value="alpha/beta hydrolase"/>
    <property type="match status" value="1"/>
</dbReference>
<dbReference type="EC" id="3.1.1.-" evidence="3"/>
<dbReference type="Proteomes" id="UP001206788">
    <property type="component" value="Unassembled WGS sequence"/>
</dbReference>
<dbReference type="RefSeq" id="WP_259413404.1">
    <property type="nucleotide sequence ID" value="NZ_JANWGH010000001.1"/>
</dbReference>
<sequence>MRKTILVFILTLSQMTLHFQSFSQGNNGFPVQKSIQTGTIEGIYDTKTGVQKYFGIPYGQAPIGPLRWKAPLPAKNWDGVKETKAFGPRAIQAPIFGDMNFRSDGISEDCLYLNVWSPAKRNESGLPVLVYFYGGGFVAGDGSEPRYDGESMAQKGIVAVTVNYRLGLFGFFAHPELSAETDYKGSGNYGLMDQSLALKWVQDNIASFGGDPKKVTIAGESAGSISVSYQMASPLSRDLIAGAIGESGAGINPTLAPVSLKEAEATGKEFAEKAGVSSIAELRSLSTQELYEIYQESGRFGFPVVIDGYFLPKTLPEIFESGEQAQVPLLAGWNSAEIPGMAFMQGKPYTKEAFIQKVKEVYPENWEEVLALHPNETVQEVEQSATDLASDRFIAYSTWKWLDLHSKNSDQAVYRYLYSKLRPPLRDANLMPGLAGGTMERNGQEAPKAIGAPHACEIEYAMGNLPIVKDYAWEKEDYIVSETFQNYFANFIKTGNPNGENLPKWEKVEKNSSTPSFINIDVETKLEKSTVEERYHFHDRFYGNVK</sequence>
<dbReference type="Pfam" id="PF00135">
    <property type="entry name" value="COesterase"/>
    <property type="match status" value="1"/>
</dbReference>
<dbReference type="InterPro" id="IPR002018">
    <property type="entry name" value="CarbesteraseB"/>
</dbReference>
<protein>
    <recommendedName>
        <fullName evidence="3">Carboxylic ester hydrolase</fullName>
        <ecNumber evidence="3">3.1.1.-</ecNumber>
    </recommendedName>
</protein>
<feature type="domain" description="Carboxylesterase type B" evidence="4">
    <location>
        <begin position="35"/>
        <end position="537"/>
    </location>
</feature>
<dbReference type="SUPFAM" id="SSF53474">
    <property type="entry name" value="alpha/beta-Hydrolases"/>
    <property type="match status" value="1"/>
</dbReference>
<keyword evidence="2 3" id="KW-0378">Hydrolase</keyword>
<dbReference type="InterPro" id="IPR019819">
    <property type="entry name" value="Carboxylesterase_B_CS"/>
</dbReference>
<proteinExistence type="inferred from homology"/>
<dbReference type="PROSITE" id="PS00941">
    <property type="entry name" value="CARBOXYLESTERASE_B_2"/>
    <property type="match status" value="1"/>
</dbReference>
<dbReference type="InterPro" id="IPR019826">
    <property type="entry name" value="Carboxylesterase_B_AS"/>
</dbReference>
<comment type="similarity">
    <text evidence="1 3">Belongs to the type-B carboxylesterase/lipase family.</text>
</comment>
<accession>A0ABT2G388</accession>
<evidence type="ECO:0000256" key="3">
    <source>
        <dbReference type="RuleBase" id="RU361235"/>
    </source>
</evidence>
<dbReference type="InterPro" id="IPR029058">
    <property type="entry name" value="AB_hydrolase_fold"/>
</dbReference>
<evidence type="ECO:0000313" key="6">
    <source>
        <dbReference type="Proteomes" id="UP001206788"/>
    </source>
</evidence>
<evidence type="ECO:0000256" key="1">
    <source>
        <dbReference type="ARBA" id="ARBA00005964"/>
    </source>
</evidence>
<dbReference type="EMBL" id="JANWGH010000001">
    <property type="protein sequence ID" value="MCS5489731.1"/>
    <property type="molecule type" value="Genomic_DNA"/>
</dbReference>
<keyword evidence="6" id="KW-1185">Reference proteome</keyword>
<evidence type="ECO:0000259" key="4">
    <source>
        <dbReference type="Pfam" id="PF00135"/>
    </source>
</evidence>
<reference evidence="5 6" key="1">
    <citation type="submission" date="2022-08" db="EMBL/GenBank/DDBJ databases">
        <title>Algoriphagus sp. CAU 1643 isolated from mud.</title>
        <authorList>
            <person name="Kim W."/>
        </authorList>
    </citation>
    <scope>NUCLEOTIDE SEQUENCE [LARGE SCALE GENOMIC DNA]</scope>
    <source>
        <strain evidence="5 6">CAU 1643</strain>
    </source>
</reference>
<evidence type="ECO:0000313" key="5">
    <source>
        <dbReference type="EMBL" id="MCS5489731.1"/>
    </source>
</evidence>